<name>A0A840YFV8_9PROT</name>
<organism evidence="8 9">
    <name type="scientific">Muricoccus pecuniae</name>
    <dbReference type="NCBI Taxonomy" id="693023"/>
    <lineage>
        <taxon>Bacteria</taxon>
        <taxon>Pseudomonadati</taxon>
        <taxon>Pseudomonadota</taxon>
        <taxon>Alphaproteobacteria</taxon>
        <taxon>Acetobacterales</taxon>
        <taxon>Roseomonadaceae</taxon>
        <taxon>Muricoccus</taxon>
    </lineage>
</organism>
<keyword evidence="1" id="KW-0813">Transport</keyword>
<reference evidence="8 9" key="1">
    <citation type="submission" date="2020-08" db="EMBL/GenBank/DDBJ databases">
        <title>Genomic Encyclopedia of Type Strains, Phase IV (KMG-IV): sequencing the most valuable type-strain genomes for metagenomic binning, comparative biology and taxonomic classification.</title>
        <authorList>
            <person name="Goeker M."/>
        </authorList>
    </citation>
    <scope>NUCLEOTIDE SEQUENCE [LARGE SCALE GENOMIC DNA]</scope>
    <source>
        <strain evidence="8 9">DSM 25622</strain>
    </source>
</reference>
<evidence type="ECO:0000256" key="5">
    <source>
        <dbReference type="ARBA" id="ARBA00023004"/>
    </source>
</evidence>
<dbReference type="SUPFAM" id="SSF46626">
    <property type="entry name" value="Cytochrome c"/>
    <property type="match status" value="1"/>
</dbReference>
<accession>A0A840YFV8</accession>
<dbReference type="PANTHER" id="PTHR11961">
    <property type="entry name" value="CYTOCHROME C"/>
    <property type="match status" value="1"/>
</dbReference>
<dbReference type="GO" id="GO:0020037">
    <property type="term" value="F:heme binding"/>
    <property type="evidence" value="ECO:0007669"/>
    <property type="project" value="InterPro"/>
</dbReference>
<dbReference type="InterPro" id="IPR009056">
    <property type="entry name" value="Cyt_c-like_dom"/>
</dbReference>
<evidence type="ECO:0000259" key="7">
    <source>
        <dbReference type="PROSITE" id="PS51007"/>
    </source>
</evidence>
<evidence type="ECO:0000313" key="9">
    <source>
        <dbReference type="Proteomes" id="UP000580654"/>
    </source>
</evidence>
<dbReference type="GO" id="GO:0009055">
    <property type="term" value="F:electron transfer activity"/>
    <property type="evidence" value="ECO:0007669"/>
    <property type="project" value="InterPro"/>
</dbReference>
<evidence type="ECO:0000256" key="4">
    <source>
        <dbReference type="ARBA" id="ARBA00022982"/>
    </source>
</evidence>
<dbReference type="PRINTS" id="PR00604">
    <property type="entry name" value="CYTCHRMECIAB"/>
</dbReference>
<sequence length="177" mass="18522">MSLEANKAFAAVLTAGISFMVAGLVGGLVVHPQRLEKPAIETGEVVAAAAPAAPAALEPIGPLLASANAQNGQTIMSRQCAACHSWNEGGRNAVGPNLYGVVGGPHAHRDDFNYSPAMKALHDKNWDYEALNAFLYRPAQAIAGTRMAFAGLNQPQQRADVIAYLRTLAANPAPLPQ</sequence>
<dbReference type="GO" id="GO:0046872">
    <property type="term" value="F:metal ion binding"/>
    <property type="evidence" value="ECO:0007669"/>
    <property type="project" value="UniProtKB-KW"/>
</dbReference>
<dbReference type="Proteomes" id="UP000580654">
    <property type="component" value="Unassembled WGS sequence"/>
</dbReference>
<keyword evidence="9" id="KW-1185">Reference proteome</keyword>
<dbReference type="Gene3D" id="1.10.760.10">
    <property type="entry name" value="Cytochrome c-like domain"/>
    <property type="match status" value="1"/>
</dbReference>
<keyword evidence="4" id="KW-0249">Electron transport</keyword>
<dbReference type="RefSeq" id="WP_184520326.1">
    <property type="nucleotide sequence ID" value="NZ_JACIJD010000014.1"/>
</dbReference>
<keyword evidence="2 6" id="KW-0349">Heme</keyword>
<keyword evidence="3 6" id="KW-0479">Metal-binding</keyword>
<dbReference type="Pfam" id="PF00034">
    <property type="entry name" value="Cytochrom_C"/>
    <property type="match status" value="1"/>
</dbReference>
<gene>
    <name evidence="8" type="ORF">FHS87_003175</name>
</gene>
<evidence type="ECO:0000313" key="8">
    <source>
        <dbReference type="EMBL" id="MBB5695121.1"/>
    </source>
</evidence>
<dbReference type="EMBL" id="JACIJD010000014">
    <property type="protein sequence ID" value="MBB5695121.1"/>
    <property type="molecule type" value="Genomic_DNA"/>
</dbReference>
<evidence type="ECO:0000256" key="1">
    <source>
        <dbReference type="ARBA" id="ARBA00022448"/>
    </source>
</evidence>
<evidence type="ECO:0000256" key="2">
    <source>
        <dbReference type="ARBA" id="ARBA00022617"/>
    </source>
</evidence>
<evidence type="ECO:0000256" key="6">
    <source>
        <dbReference type="PROSITE-ProRule" id="PRU00433"/>
    </source>
</evidence>
<evidence type="ECO:0000256" key="3">
    <source>
        <dbReference type="ARBA" id="ARBA00022723"/>
    </source>
</evidence>
<protein>
    <submittedName>
        <fullName evidence="8">Cytochrome c</fullName>
    </submittedName>
</protein>
<dbReference type="InterPro" id="IPR002327">
    <property type="entry name" value="Cyt_c_1A/1B"/>
</dbReference>
<comment type="caution">
    <text evidence="8">The sequence shown here is derived from an EMBL/GenBank/DDBJ whole genome shotgun (WGS) entry which is preliminary data.</text>
</comment>
<feature type="domain" description="Cytochrome c" evidence="7">
    <location>
        <begin position="67"/>
        <end position="169"/>
    </location>
</feature>
<dbReference type="AlphaFoldDB" id="A0A840YFV8"/>
<dbReference type="InterPro" id="IPR036909">
    <property type="entry name" value="Cyt_c-like_dom_sf"/>
</dbReference>
<keyword evidence="5 6" id="KW-0408">Iron</keyword>
<proteinExistence type="predicted"/>
<dbReference type="PROSITE" id="PS51007">
    <property type="entry name" value="CYTC"/>
    <property type="match status" value="1"/>
</dbReference>